<dbReference type="Proteomes" id="UP000292639">
    <property type="component" value="Unassembled WGS sequence"/>
</dbReference>
<sequence length="578" mass="61776">MNHAIPENGSGYALLIDMLKQANISLCSGVTGGGVIHFLKYLAPHAGQPHTHGEGNHGPRFFSLGEYSAGFVPLGSYLATGEIGACVATTGAATKLLACGLSDAKLHDIPAVYLVPISAPACEGLCPLQDTSAHGSNIVAQLRAELPSGVFVLDDPATLGERLAQAREQLAQHKPVALVLVHDALSQPAAAHRPAPRQHEHPLPPVGEFVKAFARHIEGRRVTLLAGEELARCTGAPELTSKLCEQLGAAAVWSINGSNGIARDNAYGYGYIGFGGNDAATQHWQSLGEQDVLLVLGACPDEYTVNLAPYAAGNLFVLTALTDGYGQIDGSFQHRAGETYHQLVAPLEEVLAALVEHFVHQPPRNQRMAPAPASLNQGHRDRPRPGHVDIVQLFEALDQRWPAGTLGFDDVCLSYKDRQYVTQRPNPKARFFSLYRGSAMGNALGLAIGAKVAAPASLVVAFTGDGCFRLFAGNLSEASNLGILLFVLDNGCYGIVEQGLPVIIPDLEEPRYHTHLPSMDFCAMARACGWKSFDLAPDLDNLDHLFAQSRQEPGRSILVRIPVDAQQVVGLNPRARNL</sequence>
<evidence type="ECO:0000259" key="4">
    <source>
        <dbReference type="Pfam" id="PF02775"/>
    </source>
</evidence>
<dbReference type="GO" id="GO:0009099">
    <property type="term" value="P:L-valine biosynthetic process"/>
    <property type="evidence" value="ECO:0007669"/>
    <property type="project" value="TreeGrafter"/>
</dbReference>
<accession>A0A4Q9QYM8</accession>
<dbReference type="InterPro" id="IPR029061">
    <property type="entry name" value="THDP-binding"/>
</dbReference>
<evidence type="ECO:0000256" key="1">
    <source>
        <dbReference type="ARBA" id="ARBA00001964"/>
    </source>
</evidence>
<dbReference type="InterPro" id="IPR012001">
    <property type="entry name" value="Thiamin_PyroP_enz_TPP-bd_dom"/>
</dbReference>
<dbReference type="GO" id="GO:0005948">
    <property type="term" value="C:acetolactate synthase complex"/>
    <property type="evidence" value="ECO:0007669"/>
    <property type="project" value="TreeGrafter"/>
</dbReference>
<dbReference type="Pfam" id="PF02775">
    <property type="entry name" value="TPP_enzyme_C"/>
    <property type="match status" value="1"/>
</dbReference>
<keyword evidence="3" id="KW-0786">Thiamine pyrophosphate</keyword>
<evidence type="ECO:0000313" key="7">
    <source>
        <dbReference type="Proteomes" id="UP000292639"/>
    </source>
</evidence>
<protein>
    <submittedName>
        <fullName evidence="6">Acetolactate synthase II</fullName>
    </submittedName>
</protein>
<evidence type="ECO:0000313" key="6">
    <source>
        <dbReference type="EMBL" id="TBU90076.1"/>
    </source>
</evidence>
<dbReference type="SUPFAM" id="SSF52518">
    <property type="entry name" value="Thiamin diphosphate-binding fold (THDP-binding)"/>
    <property type="match status" value="2"/>
</dbReference>
<dbReference type="InterPro" id="IPR045229">
    <property type="entry name" value="TPP_enz"/>
</dbReference>
<feature type="domain" description="Thiamine pyrophosphate enzyme N-terminal TPP-binding" evidence="5">
    <location>
        <begin position="12"/>
        <end position="115"/>
    </location>
</feature>
<dbReference type="EMBL" id="QJUP01000031">
    <property type="protein sequence ID" value="TBU90076.1"/>
    <property type="molecule type" value="Genomic_DNA"/>
</dbReference>
<evidence type="ECO:0000259" key="5">
    <source>
        <dbReference type="Pfam" id="PF02776"/>
    </source>
</evidence>
<dbReference type="GO" id="GO:0050660">
    <property type="term" value="F:flavin adenine dinucleotide binding"/>
    <property type="evidence" value="ECO:0007669"/>
    <property type="project" value="TreeGrafter"/>
</dbReference>
<evidence type="ECO:0000256" key="3">
    <source>
        <dbReference type="ARBA" id="ARBA00023052"/>
    </source>
</evidence>
<comment type="similarity">
    <text evidence="2">Belongs to the TPP enzyme family.</text>
</comment>
<dbReference type="InterPro" id="IPR029035">
    <property type="entry name" value="DHS-like_NAD/FAD-binding_dom"/>
</dbReference>
<organism evidence="6 7">
    <name type="scientific">Stutzerimonas kirkiae</name>
    <dbReference type="NCBI Taxonomy" id="2211392"/>
    <lineage>
        <taxon>Bacteria</taxon>
        <taxon>Pseudomonadati</taxon>
        <taxon>Pseudomonadota</taxon>
        <taxon>Gammaproteobacteria</taxon>
        <taxon>Pseudomonadales</taxon>
        <taxon>Pseudomonadaceae</taxon>
        <taxon>Stutzerimonas</taxon>
    </lineage>
</organism>
<dbReference type="CDD" id="cd00568">
    <property type="entry name" value="TPP_enzymes"/>
    <property type="match status" value="1"/>
</dbReference>
<proteinExistence type="inferred from homology"/>
<dbReference type="PANTHER" id="PTHR18968">
    <property type="entry name" value="THIAMINE PYROPHOSPHATE ENZYMES"/>
    <property type="match status" value="1"/>
</dbReference>
<dbReference type="GO" id="GO:0000287">
    <property type="term" value="F:magnesium ion binding"/>
    <property type="evidence" value="ECO:0007669"/>
    <property type="project" value="InterPro"/>
</dbReference>
<dbReference type="Gene3D" id="3.40.50.970">
    <property type="match status" value="2"/>
</dbReference>
<comment type="caution">
    <text evidence="6">The sequence shown here is derived from an EMBL/GenBank/DDBJ whole genome shotgun (WGS) entry which is preliminary data.</text>
</comment>
<dbReference type="AlphaFoldDB" id="A0A4Q9QYM8"/>
<dbReference type="SUPFAM" id="SSF52467">
    <property type="entry name" value="DHS-like NAD/FAD-binding domain"/>
    <property type="match status" value="1"/>
</dbReference>
<dbReference type="RefSeq" id="WP_131185971.1">
    <property type="nucleotide sequence ID" value="NZ_QJUO01000041.1"/>
</dbReference>
<feature type="domain" description="Thiamine pyrophosphate enzyme TPP-binding" evidence="4">
    <location>
        <begin position="426"/>
        <end position="554"/>
    </location>
</feature>
<dbReference type="PANTHER" id="PTHR18968:SF13">
    <property type="entry name" value="ACETOLACTATE SYNTHASE CATALYTIC SUBUNIT, MITOCHONDRIAL"/>
    <property type="match status" value="1"/>
</dbReference>
<gene>
    <name evidence="6" type="ORF">DNJ96_17105</name>
</gene>
<keyword evidence="7" id="KW-1185">Reference proteome</keyword>
<dbReference type="GO" id="GO:0030976">
    <property type="term" value="F:thiamine pyrophosphate binding"/>
    <property type="evidence" value="ECO:0007669"/>
    <property type="project" value="InterPro"/>
</dbReference>
<reference evidence="6 7" key="1">
    <citation type="submission" date="2018-06" db="EMBL/GenBank/DDBJ databases">
        <title>Three novel Pseudomonas species isolated from symptomatic oak.</title>
        <authorList>
            <person name="Bueno-Gonzalez V."/>
            <person name="Brady C."/>
        </authorList>
    </citation>
    <scope>NUCLEOTIDE SEQUENCE [LARGE SCALE GENOMIC DNA]</scope>
    <source>
        <strain evidence="6 7">P17C</strain>
    </source>
</reference>
<evidence type="ECO:0000256" key="2">
    <source>
        <dbReference type="ARBA" id="ARBA00007812"/>
    </source>
</evidence>
<comment type="cofactor">
    <cofactor evidence="1">
        <name>thiamine diphosphate</name>
        <dbReference type="ChEBI" id="CHEBI:58937"/>
    </cofactor>
</comment>
<dbReference type="GO" id="GO:0003984">
    <property type="term" value="F:acetolactate synthase activity"/>
    <property type="evidence" value="ECO:0007669"/>
    <property type="project" value="TreeGrafter"/>
</dbReference>
<dbReference type="Pfam" id="PF02776">
    <property type="entry name" value="TPP_enzyme_N"/>
    <property type="match status" value="1"/>
</dbReference>
<dbReference type="InterPro" id="IPR000399">
    <property type="entry name" value="TPP-bd_CS"/>
</dbReference>
<dbReference type="InterPro" id="IPR011766">
    <property type="entry name" value="TPP_enzyme_TPP-bd"/>
</dbReference>
<dbReference type="GO" id="GO:0009097">
    <property type="term" value="P:isoleucine biosynthetic process"/>
    <property type="evidence" value="ECO:0007669"/>
    <property type="project" value="TreeGrafter"/>
</dbReference>
<dbReference type="Gene3D" id="3.40.50.1220">
    <property type="entry name" value="TPP-binding domain"/>
    <property type="match status" value="1"/>
</dbReference>
<name>A0A4Q9QYM8_9GAMM</name>
<dbReference type="PROSITE" id="PS00187">
    <property type="entry name" value="TPP_ENZYMES"/>
    <property type="match status" value="1"/>
</dbReference>